<keyword evidence="6" id="KW-1185">Reference proteome</keyword>
<dbReference type="SUPFAM" id="SSF55816">
    <property type="entry name" value="5'-nucleotidase (syn. UDP-sugar hydrolase), C-terminal domain"/>
    <property type="match status" value="1"/>
</dbReference>
<keyword evidence="2" id="KW-0378">Hydrolase</keyword>
<proteinExistence type="inferred from homology"/>
<evidence type="ECO:0000256" key="1">
    <source>
        <dbReference type="ARBA" id="ARBA00022729"/>
    </source>
</evidence>
<dbReference type="STRING" id="1349767.GJA_4429"/>
<dbReference type="GO" id="GO:0000166">
    <property type="term" value="F:nucleotide binding"/>
    <property type="evidence" value="ECO:0007669"/>
    <property type="project" value="UniProtKB-KW"/>
</dbReference>
<feature type="chain" id="PRO_5005149517" evidence="2">
    <location>
        <begin position="22"/>
        <end position="574"/>
    </location>
</feature>
<dbReference type="KEGG" id="jag:GJA_4429"/>
<feature type="domain" description="Calcineurin-like phosphoesterase" evidence="3">
    <location>
        <begin position="46"/>
        <end position="296"/>
    </location>
</feature>
<accession>W0VAY0</accession>
<evidence type="ECO:0000256" key="2">
    <source>
        <dbReference type="RuleBase" id="RU362119"/>
    </source>
</evidence>
<dbReference type="GO" id="GO:0008253">
    <property type="term" value="F:5'-nucleotidase activity"/>
    <property type="evidence" value="ECO:0007669"/>
    <property type="project" value="TreeGrafter"/>
</dbReference>
<dbReference type="Gene3D" id="3.60.21.10">
    <property type="match status" value="1"/>
</dbReference>
<dbReference type="EMBL" id="HG322949">
    <property type="protein sequence ID" value="CDG85036.1"/>
    <property type="molecule type" value="Genomic_DNA"/>
</dbReference>
<dbReference type="Proteomes" id="UP000027604">
    <property type="component" value="Chromosome I"/>
</dbReference>
<dbReference type="PANTHER" id="PTHR11575">
    <property type="entry name" value="5'-NUCLEOTIDASE-RELATED"/>
    <property type="match status" value="1"/>
</dbReference>
<comment type="similarity">
    <text evidence="2">Belongs to the 5'-nucleotidase family.</text>
</comment>
<dbReference type="RefSeq" id="WP_242404594.1">
    <property type="nucleotide sequence ID" value="NZ_HG322949.1"/>
</dbReference>
<feature type="domain" description="5'-Nucleotidase C-terminal" evidence="4">
    <location>
        <begin position="378"/>
        <end position="532"/>
    </location>
</feature>
<evidence type="ECO:0000259" key="3">
    <source>
        <dbReference type="Pfam" id="PF00149"/>
    </source>
</evidence>
<dbReference type="eggNOG" id="COG0737">
    <property type="taxonomic scope" value="Bacteria"/>
</dbReference>
<evidence type="ECO:0000313" key="6">
    <source>
        <dbReference type="Proteomes" id="UP000027604"/>
    </source>
</evidence>
<organism evidence="5 6">
    <name type="scientific">Janthinobacterium agaricidamnosum NBRC 102515 = DSM 9628</name>
    <dbReference type="NCBI Taxonomy" id="1349767"/>
    <lineage>
        <taxon>Bacteria</taxon>
        <taxon>Pseudomonadati</taxon>
        <taxon>Pseudomonadota</taxon>
        <taxon>Betaproteobacteria</taxon>
        <taxon>Burkholderiales</taxon>
        <taxon>Oxalobacteraceae</taxon>
        <taxon>Janthinobacterium</taxon>
    </lineage>
</organism>
<dbReference type="InterPro" id="IPR008334">
    <property type="entry name" value="5'-Nucleotdase_C"/>
</dbReference>
<dbReference type="GO" id="GO:0009166">
    <property type="term" value="P:nucleotide catabolic process"/>
    <property type="evidence" value="ECO:0007669"/>
    <property type="project" value="InterPro"/>
</dbReference>
<dbReference type="PRINTS" id="PR01607">
    <property type="entry name" value="APYRASEFAMLY"/>
</dbReference>
<feature type="signal peptide" evidence="2">
    <location>
        <begin position="1"/>
        <end position="21"/>
    </location>
</feature>
<dbReference type="PATRIC" id="fig|1349767.4.peg.1073"/>
<dbReference type="Pfam" id="PF02872">
    <property type="entry name" value="5_nucleotid_C"/>
    <property type="match status" value="1"/>
</dbReference>
<dbReference type="PANTHER" id="PTHR11575:SF24">
    <property type="entry name" value="5'-NUCLEOTIDASE"/>
    <property type="match status" value="1"/>
</dbReference>
<keyword evidence="2" id="KW-0547">Nucleotide-binding</keyword>
<dbReference type="Gene3D" id="3.90.780.10">
    <property type="entry name" value="5'-Nucleotidase, C-terminal domain"/>
    <property type="match status" value="1"/>
</dbReference>
<dbReference type="PROSITE" id="PS51257">
    <property type="entry name" value="PROKAR_LIPOPROTEIN"/>
    <property type="match status" value="1"/>
</dbReference>
<sequence length="574" mass="60628">MKFFSLSSTLPGLPMRFTTLAALAPLLALSACVTLSPPVAPLEINLVALNDFHGNLDSSTFSYTSAAGKADTVRAGGIDTLSGALAAWRREDPQLIFVGNGDLVGASPAMSSMWADEPSIVAMNMLGMKASSVGNHEFDQGRLELLRQQNGGCDSPRPDKACQYRPDYRGAQFTYLAANVIDSSTGKPFMPAYRIEQAHGIKVAFIGAVLRDTASVVVPSGIAGLQFIDEADAINRVLPELRAQGVGVFVVLLHQGGNTIDAVDQTDCNHLTGPVVAVAQRIDPAVRLVISGHSHQGYLCRVGGKLVTQAEMGGHMLSRIKLSIDPASNRVRDVSASNVVMQQGAYAPDPAVSAYLQAVKQRSKAELSRPVARIASSTVSNDPAGSGESALGDVVADSTLFGARASGAQIAFMNNGGIRTNLEAGAGSVASLGQTQMVLPFGNTLVLMDLSGAQIRRLLEQQWQDAEASDGGLLQVSDGFSYRWDSQRPLGARVLPDSIKLHGVALDDRQSYRVVANSFLAEGGDKFSIFAEGKARLDSGVRDIDALNDYLTDQARRGKPAGLATPAGRIQRAP</sequence>
<dbReference type="InterPro" id="IPR036907">
    <property type="entry name" value="5'-Nucleotdase_C_sf"/>
</dbReference>
<evidence type="ECO:0000259" key="4">
    <source>
        <dbReference type="Pfam" id="PF02872"/>
    </source>
</evidence>
<dbReference type="GO" id="GO:0008768">
    <property type="term" value="F:UDP-sugar diphosphatase activity"/>
    <property type="evidence" value="ECO:0007669"/>
    <property type="project" value="TreeGrafter"/>
</dbReference>
<evidence type="ECO:0000313" key="5">
    <source>
        <dbReference type="EMBL" id="CDG85036.1"/>
    </source>
</evidence>
<reference evidence="5 6" key="1">
    <citation type="journal article" date="2015" name="Genome Announc.">
        <title>Genome Sequence of Mushroom Soft-Rot Pathogen Janthinobacterium agaricidamnosum.</title>
        <authorList>
            <person name="Graupner K."/>
            <person name="Lackner G."/>
            <person name="Hertweck C."/>
        </authorList>
    </citation>
    <scope>NUCLEOTIDE SEQUENCE [LARGE SCALE GENOMIC DNA]</scope>
    <source>
        <strain evidence="6">NBRC 102515 / DSM 9628</strain>
    </source>
</reference>
<protein>
    <submittedName>
        <fullName evidence="5">Calcineurin-like phosphoesterase family protein</fullName>
    </submittedName>
</protein>
<dbReference type="HOGENOM" id="CLU_005854_5_2_4"/>
<keyword evidence="1 2" id="KW-0732">Signal</keyword>
<dbReference type="SUPFAM" id="SSF56300">
    <property type="entry name" value="Metallo-dependent phosphatases"/>
    <property type="match status" value="1"/>
</dbReference>
<dbReference type="InterPro" id="IPR029052">
    <property type="entry name" value="Metallo-depent_PP-like"/>
</dbReference>
<name>W0VAY0_9BURK</name>
<dbReference type="InterPro" id="IPR006179">
    <property type="entry name" value="5_nucleotidase/apyrase"/>
</dbReference>
<dbReference type="AlphaFoldDB" id="W0VAY0"/>
<dbReference type="InterPro" id="IPR004843">
    <property type="entry name" value="Calcineurin-like_PHP"/>
</dbReference>
<dbReference type="GO" id="GO:0030288">
    <property type="term" value="C:outer membrane-bounded periplasmic space"/>
    <property type="evidence" value="ECO:0007669"/>
    <property type="project" value="TreeGrafter"/>
</dbReference>
<gene>
    <name evidence="5" type="ORF">GJA_4429</name>
</gene>
<dbReference type="Pfam" id="PF00149">
    <property type="entry name" value="Metallophos"/>
    <property type="match status" value="1"/>
</dbReference>